<dbReference type="AlphaFoldDB" id="H2C3I0"/>
<dbReference type="EMBL" id="JH597761">
    <property type="protein sequence ID" value="EHP70801.1"/>
    <property type="molecule type" value="Genomic_DNA"/>
</dbReference>
<name>H2C3I0_9CREN</name>
<organism evidence="1 2">
    <name type="scientific">Metallosphaera yellowstonensis MK1</name>
    <dbReference type="NCBI Taxonomy" id="671065"/>
    <lineage>
        <taxon>Archaea</taxon>
        <taxon>Thermoproteota</taxon>
        <taxon>Thermoprotei</taxon>
        <taxon>Sulfolobales</taxon>
        <taxon>Sulfolobaceae</taxon>
        <taxon>Metallosphaera</taxon>
    </lineage>
</organism>
<gene>
    <name evidence="1" type="ORF">MetMK1DRAFT_00013040</name>
</gene>
<protein>
    <submittedName>
        <fullName evidence="1">Uncharacterized protein</fullName>
    </submittedName>
</protein>
<keyword evidence="2" id="KW-1185">Reference proteome</keyword>
<dbReference type="STRING" id="671065.MetMK1DRAFT_00013040"/>
<dbReference type="RefSeq" id="WP_009071638.1">
    <property type="nucleotide sequence ID" value="NZ_JH597761.1"/>
</dbReference>
<accession>H2C3I0</accession>
<evidence type="ECO:0000313" key="2">
    <source>
        <dbReference type="Proteomes" id="UP000003980"/>
    </source>
</evidence>
<evidence type="ECO:0000313" key="1">
    <source>
        <dbReference type="EMBL" id="EHP70801.1"/>
    </source>
</evidence>
<dbReference type="OrthoDB" id="35349at2157"/>
<sequence length="152" mass="17596">MDGFRAIIIDVFLSSRVSDYSKIQEEGSVRMRKCNHFNGKSCNLVLTEDSLLCSWREGESVSPHPVLCYLCPFYSTNREGKTKVGLLELLGYYTTIKRNLERELIHIESKIGETLYSSIALKRRREELINIMDQTDRRISLIKTLMRLEGES</sequence>
<proteinExistence type="predicted"/>
<reference evidence="1 2" key="1">
    <citation type="submission" date="2012-01" db="EMBL/GenBank/DDBJ databases">
        <title>Improved High-Quality Draft sequence of Metallosphaera yellowstonensis MK1.</title>
        <authorList>
            <consortium name="US DOE Joint Genome Institute"/>
            <person name="Lucas S."/>
            <person name="Han J."/>
            <person name="Cheng J.-F."/>
            <person name="Goodwin L."/>
            <person name="Pitluck S."/>
            <person name="Peters L."/>
            <person name="Teshima H."/>
            <person name="Detter J.C."/>
            <person name="Han C."/>
            <person name="Tapia R."/>
            <person name="Land M."/>
            <person name="Hauser L."/>
            <person name="Kyrpides N."/>
            <person name="Kozubal M."/>
            <person name="Macur R.E."/>
            <person name="Jay Z."/>
            <person name="Inskeep W."/>
            <person name="Woyke T."/>
        </authorList>
    </citation>
    <scope>NUCLEOTIDE SEQUENCE [LARGE SCALE GENOMIC DNA]</scope>
    <source>
        <strain evidence="1 2">MK1</strain>
    </source>
</reference>
<dbReference type="Proteomes" id="UP000003980">
    <property type="component" value="Unassembled WGS sequence"/>
</dbReference>
<dbReference type="HOGENOM" id="CLU_1709216_0_0_2"/>
<dbReference type="eggNOG" id="arCOG05887">
    <property type="taxonomic scope" value="Archaea"/>
</dbReference>